<evidence type="ECO:0000256" key="1">
    <source>
        <dbReference type="ARBA" id="ARBA00001947"/>
    </source>
</evidence>
<dbReference type="EMBL" id="JADIMT010000035">
    <property type="protein sequence ID" value="MBO8435835.1"/>
    <property type="molecule type" value="Genomic_DNA"/>
</dbReference>
<dbReference type="InterPro" id="IPR032466">
    <property type="entry name" value="Metal_Hydrolase"/>
</dbReference>
<protein>
    <submittedName>
        <fullName evidence="6">Amidohydrolase family protein</fullName>
    </submittedName>
</protein>
<dbReference type="SUPFAM" id="SSF51338">
    <property type="entry name" value="Composite domain of metallo-dependent hydrolases"/>
    <property type="match status" value="1"/>
</dbReference>
<keyword evidence="4" id="KW-0862">Zinc</keyword>
<evidence type="ECO:0000256" key="3">
    <source>
        <dbReference type="ARBA" id="ARBA00022801"/>
    </source>
</evidence>
<evidence type="ECO:0000259" key="5">
    <source>
        <dbReference type="Pfam" id="PF01979"/>
    </source>
</evidence>
<proteinExistence type="predicted"/>
<evidence type="ECO:0000313" key="6">
    <source>
        <dbReference type="EMBL" id="MBO8435835.1"/>
    </source>
</evidence>
<organism evidence="6 7">
    <name type="scientific">Candidatus Ornithospirochaeta stercoripullorum</name>
    <dbReference type="NCBI Taxonomy" id="2840899"/>
    <lineage>
        <taxon>Bacteria</taxon>
        <taxon>Pseudomonadati</taxon>
        <taxon>Spirochaetota</taxon>
        <taxon>Spirochaetia</taxon>
        <taxon>Spirochaetales</taxon>
        <taxon>Spirochaetaceae</taxon>
        <taxon>Spirochaetaceae incertae sedis</taxon>
        <taxon>Candidatus Ornithospirochaeta</taxon>
    </lineage>
</organism>
<evidence type="ECO:0000313" key="7">
    <source>
        <dbReference type="Proteomes" id="UP000823615"/>
    </source>
</evidence>
<dbReference type="GO" id="GO:0008892">
    <property type="term" value="F:guanine deaminase activity"/>
    <property type="evidence" value="ECO:0007669"/>
    <property type="project" value="TreeGrafter"/>
</dbReference>
<dbReference type="Gene3D" id="2.30.40.10">
    <property type="entry name" value="Urease, subunit C, domain 1"/>
    <property type="match status" value="1"/>
</dbReference>
<gene>
    <name evidence="6" type="ORF">IAA97_02495</name>
</gene>
<dbReference type="Pfam" id="PF01979">
    <property type="entry name" value="Amidohydro_1"/>
    <property type="match status" value="1"/>
</dbReference>
<comment type="cofactor">
    <cofactor evidence="1">
        <name>Zn(2+)</name>
        <dbReference type="ChEBI" id="CHEBI:29105"/>
    </cofactor>
</comment>
<dbReference type="SUPFAM" id="SSF51556">
    <property type="entry name" value="Metallo-dependent hydrolases"/>
    <property type="match status" value="1"/>
</dbReference>
<accession>A0A9D9E0X3</accession>
<dbReference type="Gene3D" id="3.20.20.140">
    <property type="entry name" value="Metal-dependent hydrolases"/>
    <property type="match status" value="1"/>
</dbReference>
<dbReference type="GO" id="GO:0008270">
    <property type="term" value="F:zinc ion binding"/>
    <property type="evidence" value="ECO:0007669"/>
    <property type="project" value="TreeGrafter"/>
</dbReference>
<keyword evidence="3" id="KW-0378">Hydrolase</keyword>
<dbReference type="InterPro" id="IPR051607">
    <property type="entry name" value="Metallo-dep_hydrolases"/>
</dbReference>
<dbReference type="GO" id="GO:0005829">
    <property type="term" value="C:cytosol"/>
    <property type="evidence" value="ECO:0007669"/>
    <property type="project" value="TreeGrafter"/>
</dbReference>
<evidence type="ECO:0000256" key="2">
    <source>
        <dbReference type="ARBA" id="ARBA00022723"/>
    </source>
</evidence>
<dbReference type="GO" id="GO:0046098">
    <property type="term" value="P:guanine metabolic process"/>
    <property type="evidence" value="ECO:0007669"/>
    <property type="project" value="TreeGrafter"/>
</dbReference>
<name>A0A9D9E0X3_9SPIO</name>
<feature type="domain" description="Amidohydrolase-related" evidence="5">
    <location>
        <begin position="53"/>
        <end position="415"/>
    </location>
</feature>
<reference evidence="6" key="1">
    <citation type="submission" date="2020-10" db="EMBL/GenBank/DDBJ databases">
        <authorList>
            <person name="Gilroy R."/>
        </authorList>
    </citation>
    <scope>NUCLEOTIDE SEQUENCE</scope>
    <source>
        <strain evidence="6">7293</strain>
    </source>
</reference>
<sequence length="420" mass="46681">MAVFSIHGDIIWSERFGSFKTAENSYLTVVDGKIDSVSAEKPACEVIDARGSLVIPGLSDLHLHAPQYAFCGLYMDEELLDWLNNHTFPEEGKYGNMEYADRAYSKFVRDLLKGPDTRVSVFATIHRESSLMLMRKLEEVGFSGYVGKVNMDRNSPPYLTEKTEASLSETERFIEDAEVFREIRPIVTPRFIPSCTDELMKGLAAIAEKYSLPLQSHLDENLSEIEWVRELCPSSISYADAYDRFGMLSSKSIMAHCVYLDDDEIALMAKRGAFVAHAPSSNANLSSGIAPVRKYLDAGLNVGLASDVSGGSSLSMFRIIQDAIAVSKLLWRLKEGSGKPLTFAEAFYLATKGGGSFFGKTGSFEPGYDADIVILSDEENASVLRPELSVEERLEYYVYADSERPVKAKYIKGRKVFQEA</sequence>
<dbReference type="InterPro" id="IPR011059">
    <property type="entry name" value="Metal-dep_hydrolase_composite"/>
</dbReference>
<reference evidence="6" key="2">
    <citation type="journal article" date="2021" name="PeerJ">
        <title>Extensive microbial diversity within the chicken gut microbiome revealed by metagenomics and culture.</title>
        <authorList>
            <person name="Gilroy R."/>
            <person name="Ravi A."/>
            <person name="Getino M."/>
            <person name="Pursley I."/>
            <person name="Horton D.L."/>
            <person name="Alikhan N.F."/>
            <person name="Baker D."/>
            <person name="Gharbi K."/>
            <person name="Hall N."/>
            <person name="Watson M."/>
            <person name="Adriaenssens E.M."/>
            <person name="Foster-Nyarko E."/>
            <person name="Jarju S."/>
            <person name="Secka A."/>
            <person name="Antonio M."/>
            <person name="Oren A."/>
            <person name="Chaudhuri R.R."/>
            <person name="La Ragione R."/>
            <person name="Hildebrand F."/>
            <person name="Pallen M.J."/>
        </authorList>
    </citation>
    <scope>NUCLEOTIDE SEQUENCE</scope>
    <source>
        <strain evidence="6">7293</strain>
    </source>
</reference>
<dbReference type="PANTHER" id="PTHR11271">
    <property type="entry name" value="GUANINE DEAMINASE"/>
    <property type="match status" value="1"/>
</dbReference>
<evidence type="ECO:0000256" key="4">
    <source>
        <dbReference type="ARBA" id="ARBA00022833"/>
    </source>
</evidence>
<dbReference type="AlphaFoldDB" id="A0A9D9E0X3"/>
<keyword evidence="2" id="KW-0479">Metal-binding</keyword>
<dbReference type="PANTHER" id="PTHR11271:SF6">
    <property type="entry name" value="GUANINE DEAMINASE"/>
    <property type="match status" value="1"/>
</dbReference>
<comment type="caution">
    <text evidence="6">The sequence shown here is derived from an EMBL/GenBank/DDBJ whole genome shotgun (WGS) entry which is preliminary data.</text>
</comment>
<dbReference type="Proteomes" id="UP000823615">
    <property type="component" value="Unassembled WGS sequence"/>
</dbReference>
<dbReference type="InterPro" id="IPR006680">
    <property type="entry name" value="Amidohydro-rel"/>
</dbReference>